<proteinExistence type="predicted"/>
<dbReference type="OrthoDB" id="629492at2759"/>
<dbReference type="Proteomes" id="UP000503462">
    <property type="component" value="Chromosome 4"/>
</dbReference>
<keyword evidence="3" id="KW-1185">Reference proteome</keyword>
<dbReference type="SMART" id="SM00256">
    <property type="entry name" value="FBOX"/>
    <property type="match status" value="1"/>
</dbReference>
<reference evidence="2 3" key="1">
    <citation type="journal article" date="2016" name="Sci. Rep.">
        <title>Peltaster fructicola genome reveals evolution from an invasive phytopathogen to an ectophytic parasite.</title>
        <authorList>
            <person name="Xu C."/>
            <person name="Chen H."/>
            <person name="Gleason M.L."/>
            <person name="Xu J.R."/>
            <person name="Liu H."/>
            <person name="Zhang R."/>
            <person name="Sun G."/>
        </authorList>
    </citation>
    <scope>NUCLEOTIDE SEQUENCE [LARGE SCALE GENOMIC DNA]</scope>
    <source>
        <strain evidence="2 3">LNHT1506</strain>
    </source>
</reference>
<name>A0A6H0Y0B3_9PEZI</name>
<protein>
    <recommendedName>
        <fullName evidence="1">F-box domain-containing protein</fullName>
    </recommendedName>
</protein>
<dbReference type="InterPro" id="IPR011990">
    <property type="entry name" value="TPR-like_helical_dom_sf"/>
</dbReference>
<dbReference type="InterPro" id="IPR036047">
    <property type="entry name" value="F-box-like_dom_sf"/>
</dbReference>
<dbReference type="InterPro" id="IPR032675">
    <property type="entry name" value="LRR_dom_sf"/>
</dbReference>
<dbReference type="SUPFAM" id="SSF52047">
    <property type="entry name" value="RNI-like"/>
    <property type="match status" value="1"/>
</dbReference>
<dbReference type="SUPFAM" id="SSF48452">
    <property type="entry name" value="TPR-like"/>
    <property type="match status" value="1"/>
</dbReference>
<feature type="domain" description="F-box" evidence="1">
    <location>
        <begin position="108"/>
        <end position="155"/>
    </location>
</feature>
<dbReference type="InterPro" id="IPR001810">
    <property type="entry name" value="F-box_dom"/>
</dbReference>
<evidence type="ECO:0000313" key="2">
    <source>
        <dbReference type="EMBL" id="QIX00453.1"/>
    </source>
</evidence>
<dbReference type="PANTHER" id="PTHR38926:SF72">
    <property type="entry name" value="IM:7136021-RELATED"/>
    <property type="match status" value="1"/>
</dbReference>
<dbReference type="PANTHER" id="PTHR38926">
    <property type="entry name" value="F-BOX DOMAIN CONTAINING PROTEIN, EXPRESSED"/>
    <property type="match status" value="1"/>
</dbReference>
<sequence>MNHYQDQAAAAIKRKDYNTALQQYNKALSRAESAKLYDARAACHAKLNDLPSALKDAKKCIQIAKIDPVGYLRAGKILTKMNKRVLLSKSWPMVSEHLMEEIKPVKSVDPMTVLPRELAINILEQLDFRQRMNVCSVSKAWNGFVKSVPELWEHLDFSRAQPHMRYRVKHAFVTRAINTARKKIRRATLNNMAKTEDAIELLVQHCPLESLTLLAVPRFQSNFAQILQPACHLKSLHFAMDEEQPFSMVRFIFETLGGQLEDFSCRMTATATLQRLTNELRLTKLKTLNIICQTIDSDVWKRLPALQSLKLHSPVSAMFAPLDVYDVQHLTQLQHLDISCGQLQFCCMKLPSTLRTLKVACKRLRGDDLAAYLGTPWPCLTLRALEELDLTMFFNTTLDVVLQSLTGDAKMISGLRRLTLRPMVLPDALQEFDDFCAHPALKDLEHIGLPHAIGSIVMDDYIDVIVKKFPSLTSLDMTSTDVTGVGVQSALRSPRLKELTLDDCPKLGLDAVQWARSKGVRIVNRKVEALGHERRIRQ</sequence>
<dbReference type="Gene3D" id="1.25.40.10">
    <property type="entry name" value="Tetratricopeptide repeat domain"/>
    <property type="match status" value="1"/>
</dbReference>
<dbReference type="PROSITE" id="PS50181">
    <property type="entry name" value="FBOX"/>
    <property type="match status" value="1"/>
</dbReference>
<evidence type="ECO:0000313" key="3">
    <source>
        <dbReference type="Proteomes" id="UP000503462"/>
    </source>
</evidence>
<dbReference type="SUPFAM" id="SSF81383">
    <property type="entry name" value="F-box domain"/>
    <property type="match status" value="1"/>
</dbReference>
<dbReference type="AlphaFoldDB" id="A0A6H0Y0B3"/>
<dbReference type="Pfam" id="PF12937">
    <property type="entry name" value="F-box-like"/>
    <property type="match status" value="1"/>
</dbReference>
<gene>
    <name evidence="2" type="ORF">AMS68_005970</name>
</gene>
<accession>A0A6H0Y0B3</accession>
<dbReference type="EMBL" id="CP051142">
    <property type="protein sequence ID" value="QIX00453.1"/>
    <property type="molecule type" value="Genomic_DNA"/>
</dbReference>
<organism evidence="2 3">
    <name type="scientific">Peltaster fructicola</name>
    <dbReference type="NCBI Taxonomy" id="286661"/>
    <lineage>
        <taxon>Eukaryota</taxon>
        <taxon>Fungi</taxon>
        <taxon>Dikarya</taxon>
        <taxon>Ascomycota</taxon>
        <taxon>Pezizomycotina</taxon>
        <taxon>Dothideomycetes</taxon>
        <taxon>Dothideomycetes incertae sedis</taxon>
        <taxon>Peltaster</taxon>
    </lineage>
</organism>
<evidence type="ECO:0000259" key="1">
    <source>
        <dbReference type="PROSITE" id="PS50181"/>
    </source>
</evidence>
<dbReference type="Gene3D" id="3.80.10.10">
    <property type="entry name" value="Ribonuclease Inhibitor"/>
    <property type="match status" value="1"/>
</dbReference>
<dbReference type="Gene3D" id="1.20.1280.50">
    <property type="match status" value="1"/>
</dbReference>